<dbReference type="GO" id="GO:0003796">
    <property type="term" value="F:lysozyme activity"/>
    <property type="evidence" value="ECO:0007669"/>
    <property type="project" value="InterPro"/>
</dbReference>
<dbReference type="GO" id="GO:0016052">
    <property type="term" value="P:carbohydrate catabolic process"/>
    <property type="evidence" value="ECO:0007669"/>
    <property type="project" value="TreeGrafter"/>
</dbReference>
<dbReference type="PROSITE" id="PS51904">
    <property type="entry name" value="GLYCOSYL_HYDROL_F25_2"/>
    <property type="match status" value="1"/>
</dbReference>
<keyword evidence="4" id="KW-0812">Transmembrane</keyword>
<evidence type="ECO:0000256" key="4">
    <source>
        <dbReference type="SAM" id="Phobius"/>
    </source>
</evidence>
<keyword evidence="4" id="KW-0472">Membrane</keyword>
<proteinExistence type="inferred from homology"/>
<evidence type="ECO:0000313" key="5">
    <source>
        <dbReference type="EMBL" id="TDO26425.1"/>
    </source>
</evidence>
<comment type="similarity">
    <text evidence="1">Belongs to the glycosyl hydrolase 25 family.</text>
</comment>
<dbReference type="InterPro" id="IPR002053">
    <property type="entry name" value="Glyco_hydro_25"/>
</dbReference>
<organism evidence="5 6">
    <name type="scientific">Sediminibacterium goheungense</name>
    <dbReference type="NCBI Taxonomy" id="1086393"/>
    <lineage>
        <taxon>Bacteria</taxon>
        <taxon>Pseudomonadati</taxon>
        <taxon>Bacteroidota</taxon>
        <taxon>Chitinophagia</taxon>
        <taxon>Chitinophagales</taxon>
        <taxon>Chitinophagaceae</taxon>
        <taxon>Sediminibacterium</taxon>
    </lineage>
</organism>
<evidence type="ECO:0000256" key="1">
    <source>
        <dbReference type="ARBA" id="ARBA00010646"/>
    </source>
</evidence>
<dbReference type="GO" id="GO:0016998">
    <property type="term" value="P:cell wall macromolecule catabolic process"/>
    <property type="evidence" value="ECO:0007669"/>
    <property type="project" value="InterPro"/>
</dbReference>
<dbReference type="Proteomes" id="UP000295741">
    <property type="component" value="Unassembled WGS sequence"/>
</dbReference>
<dbReference type="RefSeq" id="WP_133474274.1">
    <property type="nucleotide sequence ID" value="NZ_SNWP01000011.1"/>
</dbReference>
<sequence length="262" mass="30823">MARKRAKRLSREQKWWLVLLIGGFVLILYFSLLNKWQARQEETVATVKYDAFGIQLPSGYSIHGIDVSVHQGPIHWPSVFGMEEEDTRMGFAFIKATEGLNDTDKRFHKNWNDAKEAGMVRGAYHFFLATKSGKKQALQFIKQVVLKKGDLPPVVDIEKLYGVKPALMRERLKECLQEIESYYRVKPIIYTYADFYERYLGEEFIQYPLWVAHYFQPDKPRINRSWQFWQHSEEGRINGIRSKIDCNVFNGDSLKFKQMLLP</sequence>
<name>A0A4R6IX03_9BACT</name>
<reference evidence="5 6" key="1">
    <citation type="submission" date="2019-03" db="EMBL/GenBank/DDBJ databases">
        <title>Genomic Encyclopedia of Archaeal and Bacterial Type Strains, Phase II (KMG-II): from individual species to whole genera.</title>
        <authorList>
            <person name="Goeker M."/>
        </authorList>
    </citation>
    <scope>NUCLEOTIDE SEQUENCE [LARGE SCALE GENOMIC DNA]</scope>
    <source>
        <strain evidence="5 6">DSM 28323</strain>
    </source>
</reference>
<gene>
    <name evidence="5" type="ORF">BC659_1731</name>
</gene>
<keyword evidence="4" id="KW-1133">Transmembrane helix</keyword>
<keyword evidence="6" id="KW-1185">Reference proteome</keyword>
<comment type="caution">
    <text evidence="5">The sequence shown here is derived from an EMBL/GenBank/DDBJ whole genome shotgun (WGS) entry which is preliminary data.</text>
</comment>
<dbReference type="Gene3D" id="3.20.20.80">
    <property type="entry name" value="Glycosidases"/>
    <property type="match status" value="1"/>
</dbReference>
<keyword evidence="2" id="KW-0378">Hydrolase</keyword>
<dbReference type="InterPro" id="IPR018077">
    <property type="entry name" value="Glyco_hydro_fam25_subgr"/>
</dbReference>
<dbReference type="AlphaFoldDB" id="A0A4R6IX03"/>
<dbReference type="PANTHER" id="PTHR34135">
    <property type="entry name" value="LYSOZYME"/>
    <property type="match status" value="1"/>
</dbReference>
<dbReference type="InterPro" id="IPR017853">
    <property type="entry name" value="GH"/>
</dbReference>
<dbReference type="EMBL" id="SNWP01000011">
    <property type="protein sequence ID" value="TDO26425.1"/>
    <property type="molecule type" value="Genomic_DNA"/>
</dbReference>
<keyword evidence="3" id="KW-0326">Glycosidase</keyword>
<accession>A0A4R6IX03</accession>
<dbReference type="SUPFAM" id="SSF51445">
    <property type="entry name" value="(Trans)glycosidases"/>
    <property type="match status" value="1"/>
</dbReference>
<dbReference type="PANTHER" id="PTHR34135:SF2">
    <property type="entry name" value="LYSOZYME"/>
    <property type="match status" value="1"/>
</dbReference>
<evidence type="ECO:0000256" key="2">
    <source>
        <dbReference type="ARBA" id="ARBA00022801"/>
    </source>
</evidence>
<protein>
    <submittedName>
        <fullName evidence="5">Lysozyme</fullName>
    </submittedName>
</protein>
<dbReference type="SMART" id="SM00641">
    <property type="entry name" value="Glyco_25"/>
    <property type="match status" value="1"/>
</dbReference>
<evidence type="ECO:0000313" key="6">
    <source>
        <dbReference type="Proteomes" id="UP000295741"/>
    </source>
</evidence>
<feature type="transmembrane region" description="Helical" evidence="4">
    <location>
        <begin position="15"/>
        <end position="33"/>
    </location>
</feature>
<dbReference type="GO" id="GO:0009253">
    <property type="term" value="P:peptidoglycan catabolic process"/>
    <property type="evidence" value="ECO:0007669"/>
    <property type="project" value="InterPro"/>
</dbReference>
<dbReference type="OrthoDB" id="9798192at2"/>
<dbReference type="Pfam" id="PF01183">
    <property type="entry name" value="Glyco_hydro_25"/>
    <property type="match status" value="1"/>
</dbReference>
<evidence type="ECO:0000256" key="3">
    <source>
        <dbReference type="ARBA" id="ARBA00023295"/>
    </source>
</evidence>